<dbReference type="FunFam" id="3.30.70.240:FF:000001">
    <property type="entry name" value="Elongation factor G"/>
    <property type="match status" value="1"/>
</dbReference>
<dbReference type="InterPro" id="IPR035647">
    <property type="entry name" value="EFG_III/V"/>
</dbReference>
<dbReference type="SUPFAM" id="SSF54211">
    <property type="entry name" value="Ribosomal protein S5 domain 2-like"/>
    <property type="match status" value="1"/>
</dbReference>
<dbReference type="GO" id="GO:0032790">
    <property type="term" value="P:ribosome disassembly"/>
    <property type="evidence" value="ECO:0007669"/>
    <property type="project" value="TreeGrafter"/>
</dbReference>
<dbReference type="InterPro" id="IPR004161">
    <property type="entry name" value="EFTu-like_2"/>
</dbReference>
<proteinExistence type="inferred from homology"/>
<comment type="function">
    <text evidence="8 9">Catalyzes the GTP-dependent ribosomal translocation step during translation elongation. During this step, the ribosome changes from the pre-translocational (PRE) to the post-translocational (POST) state as the newly formed A-site-bound peptidyl-tRNA and P-site-bound deacylated tRNA move to the P and E sites, respectively. Catalyzes the coordinated movement of the two tRNA molecules, the mRNA and conformational changes in the ribosome.</text>
</comment>
<dbReference type="CDD" id="cd16262">
    <property type="entry name" value="EFG_III"/>
    <property type="match status" value="1"/>
</dbReference>
<dbReference type="PANTHER" id="PTHR43261:SF5">
    <property type="entry name" value="ELONGATION FACTOR G 1"/>
    <property type="match status" value="1"/>
</dbReference>
<evidence type="ECO:0000256" key="7">
    <source>
        <dbReference type="ARBA" id="ARBA00023134"/>
    </source>
</evidence>
<evidence type="ECO:0000256" key="4">
    <source>
        <dbReference type="ARBA" id="ARBA00022741"/>
    </source>
</evidence>
<dbReference type="NCBIfam" id="TIGR00484">
    <property type="entry name" value="EF-G"/>
    <property type="match status" value="1"/>
</dbReference>
<comment type="subcellular location">
    <subcellularLocation>
        <location evidence="9">Cytoplasm</location>
    </subcellularLocation>
</comment>
<sequence length="695" mass="75972">MTDLSKYRNIGIFAHVDAGKTTTTERILKLTGQIHKTGEVHDGESTTDFMEQEAERGITIQSAAVSCFWNDHRLNVIDTPGHVDFTVEVYRSLKVLDGGIGVFCGSGGVEPQSETNWRYANESEVSRLIFVNKLDRMGADFFNVVDQVKNVLGANPLVMVLPIGREDDFVGVVDLLSRKAYVWDDTGLPENYEILDVPADMVDDVEAYREELIETAVEQDDDLMEAYMEGEEPSIEDIKRCIRKGTRDLAFFPTFCGSAFKNKGVQIVLDAVVDYLPAPTEVDPQPLTDKETGEPTGEVATVSADEPLRALAFKIMDDRFGALTFIRIYSGKLNKGDTILNAATGKTERIGRMVEMQADERNELTSAQAGDIIAVVGMKNVQTGHTLCDPKHECTLEPMIFPTPVISIAVSPKDKGGSEKMGIAIGKMVAEDPSFQVETDEETGETILKGMGELHLDIKVDILKRTYGVDLTVGAPQVAYRETITQAIEDSYTHKKQSGGSGQFGKIDYRIKPGEAGSGFTFKSTVVGGNVPKEFWPAVEKGFAGMMDNGVLAGFPTLDVEVELFDGGFHAVDSSAIAFEIAAKGAFRQSMPKAGAQLLEPIMNVDVFTPDDHVGDVIGDLNRRRGMIKDQQAGATGVRIKADVPLSEMFGYIGHLRTITSGRGQFSMEFAHYAPCPMNVAEEVIAKVKEEKANK</sequence>
<gene>
    <name evidence="9 11" type="primary">fusA</name>
    <name evidence="11" type="ORF">MD535_04575</name>
</gene>
<dbReference type="InterPro" id="IPR014721">
    <property type="entry name" value="Ribsml_uS5_D2-typ_fold_subgr"/>
</dbReference>
<keyword evidence="6 9" id="KW-0648">Protein biosynthesis</keyword>
<dbReference type="GO" id="GO:0097216">
    <property type="term" value="F:guanosine tetraphosphate binding"/>
    <property type="evidence" value="ECO:0007669"/>
    <property type="project" value="UniProtKB-ARBA"/>
</dbReference>
<dbReference type="SUPFAM" id="SSF52540">
    <property type="entry name" value="P-loop containing nucleoside triphosphate hydrolases"/>
    <property type="match status" value="1"/>
</dbReference>
<dbReference type="InterPro" id="IPR031157">
    <property type="entry name" value="G_TR_CS"/>
</dbReference>
<evidence type="ECO:0000313" key="11">
    <source>
        <dbReference type="EMBL" id="MCW8345304.1"/>
    </source>
</evidence>
<keyword evidence="12" id="KW-1185">Reference proteome</keyword>
<dbReference type="CDD" id="cd04088">
    <property type="entry name" value="EFG_mtEFG_II"/>
    <property type="match status" value="1"/>
</dbReference>
<keyword evidence="3 9" id="KW-0963">Cytoplasm</keyword>
<evidence type="ECO:0000256" key="5">
    <source>
        <dbReference type="ARBA" id="ARBA00022768"/>
    </source>
</evidence>
<dbReference type="FunFam" id="2.40.30.10:FF:000006">
    <property type="entry name" value="Elongation factor G"/>
    <property type="match status" value="1"/>
</dbReference>
<dbReference type="GO" id="GO:0003746">
    <property type="term" value="F:translation elongation factor activity"/>
    <property type="evidence" value="ECO:0007669"/>
    <property type="project" value="UniProtKB-UniRule"/>
</dbReference>
<name>A0A9X3HVI3_9VIBR</name>
<protein>
    <recommendedName>
        <fullName evidence="2 9">Elongation factor G</fullName>
        <shortName evidence="9">EF-G</shortName>
    </recommendedName>
</protein>
<keyword evidence="7 9" id="KW-0342">GTP-binding</keyword>
<dbReference type="InterPro" id="IPR035649">
    <property type="entry name" value="EFG_V"/>
</dbReference>
<dbReference type="Pfam" id="PF00009">
    <property type="entry name" value="GTP_EFTU"/>
    <property type="match status" value="1"/>
</dbReference>
<feature type="binding site" evidence="9">
    <location>
        <begin position="132"/>
        <end position="135"/>
    </location>
    <ligand>
        <name>GTP</name>
        <dbReference type="ChEBI" id="CHEBI:37565"/>
    </ligand>
</feature>
<dbReference type="FunFam" id="3.40.50.300:FF:000029">
    <property type="entry name" value="Elongation factor G"/>
    <property type="match status" value="1"/>
</dbReference>
<feature type="domain" description="Tr-type G" evidence="10">
    <location>
        <begin position="5"/>
        <end position="280"/>
    </location>
</feature>
<dbReference type="RefSeq" id="WP_265673748.1">
    <property type="nucleotide sequence ID" value="NZ_JAKRRY010000003.1"/>
</dbReference>
<dbReference type="FunFam" id="3.30.230.10:FF:000003">
    <property type="entry name" value="Elongation factor G"/>
    <property type="match status" value="1"/>
</dbReference>
<dbReference type="SUPFAM" id="SSF54980">
    <property type="entry name" value="EF-G C-terminal domain-like"/>
    <property type="match status" value="2"/>
</dbReference>
<comment type="similarity">
    <text evidence="1 9">Belongs to the TRAFAC class translation factor GTPase superfamily. Classic translation factor GTPase family. EF-G/EF-2 subfamily.</text>
</comment>
<dbReference type="Gene3D" id="3.30.70.870">
    <property type="entry name" value="Elongation Factor G (Translational Gtpase), domain 3"/>
    <property type="match status" value="1"/>
</dbReference>
<feature type="binding site" evidence="9">
    <location>
        <begin position="78"/>
        <end position="82"/>
    </location>
    <ligand>
        <name>GTP</name>
        <dbReference type="ChEBI" id="CHEBI:37565"/>
    </ligand>
</feature>
<dbReference type="CDD" id="cd01434">
    <property type="entry name" value="EFG_mtEFG1_IV"/>
    <property type="match status" value="1"/>
</dbReference>
<dbReference type="InterPro" id="IPR004540">
    <property type="entry name" value="Transl_elong_EFG/EF2"/>
</dbReference>
<evidence type="ECO:0000256" key="2">
    <source>
        <dbReference type="ARBA" id="ARBA00017872"/>
    </source>
</evidence>
<dbReference type="Gene3D" id="3.30.230.10">
    <property type="match status" value="1"/>
</dbReference>
<dbReference type="Pfam" id="PF03144">
    <property type="entry name" value="GTP_EFTU_D2"/>
    <property type="match status" value="1"/>
</dbReference>
<evidence type="ECO:0000313" key="12">
    <source>
        <dbReference type="Proteomes" id="UP001155587"/>
    </source>
</evidence>
<evidence type="ECO:0000256" key="9">
    <source>
        <dbReference type="HAMAP-Rule" id="MF_00054"/>
    </source>
</evidence>
<dbReference type="FunFam" id="3.30.70.870:FF:000006">
    <property type="entry name" value="Elongation factor G"/>
    <property type="match status" value="1"/>
</dbReference>
<evidence type="ECO:0000256" key="8">
    <source>
        <dbReference type="ARBA" id="ARBA00024731"/>
    </source>
</evidence>
<comment type="caution">
    <text evidence="11">The sequence shown here is derived from an EMBL/GenBank/DDBJ whole genome shotgun (WGS) entry which is preliminary data.</text>
</comment>
<dbReference type="SMART" id="SM00889">
    <property type="entry name" value="EFG_IV"/>
    <property type="match status" value="1"/>
</dbReference>
<evidence type="ECO:0000256" key="6">
    <source>
        <dbReference type="ARBA" id="ARBA00022917"/>
    </source>
</evidence>
<dbReference type="GO" id="GO:0005737">
    <property type="term" value="C:cytoplasm"/>
    <property type="evidence" value="ECO:0007669"/>
    <property type="project" value="UniProtKB-SubCell"/>
</dbReference>
<dbReference type="CDD" id="cd03713">
    <property type="entry name" value="EFG_mtEFG_C"/>
    <property type="match status" value="1"/>
</dbReference>
<dbReference type="Gene3D" id="3.40.50.300">
    <property type="entry name" value="P-loop containing nucleotide triphosphate hydrolases"/>
    <property type="match status" value="1"/>
</dbReference>
<dbReference type="InterPro" id="IPR009022">
    <property type="entry name" value="EFG_III"/>
</dbReference>
<dbReference type="Pfam" id="PF14492">
    <property type="entry name" value="EFG_III"/>
    <property type="match status" value="1"/>
</dbReference>
<dbReference type="Pfam" id="PF00679">
    <property type="entry name" value="EFG_C"/>
    <property type="match status" value="1"/>
</dbReference>
<evidence type="ECO:0000256" key="1">
    <source>
        <dbReference type="ARBA" id="ARBA00005870"/>
    </source>
</evidence>
<dbReference type="SUPFAM" id="SSF50447">
    <property type="entry name" value="Translation proteins"/>
    <property type="match status" value="1"/>
</dbReference>
<dbReference type="Proteomes" id="UP001155587">
    <property type="component" value="Unassembled WGS sequence"/>
</dbReference>
<dbReference type="PROSITE" id="PS00301">
    <property type="entry name" value="G_TR_1"/>
    <property type="match status" value="1"/>
</dbReference>
<dbReference type="Gene3D" id="3.30.70.240">
    <property type="match status" value="1"/>
</dbReference>
<keyword evidence="5 9" id="KW-0251">Elongation factor</keyword>
<dbReference type="GO" id="GO:0003924">
    <property type="term" value="F:GTPase activity"/>
    <property type="evidence" value="ECO:0007669"/>
    <property type="project" value="InterPro"/>
</dbReference>
<accession>A0A9X3HVI3</accession>
<organism evidence="11 12">
    <name type="scientific">Vibrio qingdaonensis</name>
    <dbReference type="NCBI Taxonomy" id="2829491"/>
    <lineage>
        <taxon>Bacteria</taxon>
        <taxon>Pseudomonadati</taxon>
        <taxon>Pseudomonadota</taxon>
        <taxon>Gammaproteobacteria</taxon>
        <taxon>Vibrionales</taxon>
        <taxon>Vibrionaceae</taxon>
        <taxon>Vibrio</taxon>
    </lineage>
</organism>
<dbReference type="InterPro" id="IPR005517">
    <property type="entry name" value="Transl_elong_EFG/EF2_IV"/>
</dbReference>
<evidence type="ECO:0000256" key="3">
    <source>
        <dbReference type="ARBA" id="ARBA00022490"/>
    </source>
</evidence>
<dbReference type="InterPro" id="IPR027417">
    <property type="entry name" value="P-loop_NTPase"/>
</dbReference>
<dbReference type="NCBIfam" id="NF009381">
    <property type="entry name" value="PRK12740.1-5"/>
    <property type="match status" value="1"/>
</dbReference>
<dbReference type="NCBIfam" id="TIGR00231">
    <property type="entry name" value="small_GTP"/>
    <property type="match status" value="1"/>
</dbReference>
<dbReference type="PRINTS" id="PR00315">
    <property type="entry name" value="ELONGATNFCT"/>
</dbReference>
<dbReference type="GO" id="GO:0005525">
    <property type="term" value="F:GTP binding"/>
    <property type="evidence" value="ECO:0007669"/>
    <property type="project" value="UniProtKB-UniRule"/>
</dbReference>
<dbReference type="CDD" id="cd01886">
    <property type="entry name" value="EF-G"/>
    <property type="match status" value="1"/>
</dbReference>
<dbReference type="InterPro" id="IPR047872">
    <property type="entry name" value="EFG_IV"/>
</dbReference>
<dbReference type="PANTHER" id="PTHR43261">
    <property type="entry name" value="TRANSLATION ELONGATION FACTOR G-RELATED"/>
    <property type="match status" value="1"/>
</dbReference>
<dbReference type="InterPro" id="IPR000640">
    <property type="entry name" value="EFG_V-like"/>
</dbReference>
<dbReference type="HAMAP" id="MF_00054_B">
    <property type="entry name" value="EF_G_EF_2_B"/>
    <property type="match status" value="1"/>
</dbReference>
<keyword evidence="4 9" id="KW-0547">Nucleotide-binding</keyword>
<dbReference type="EMBL" id="JAKRRY010000003">
    <property type="protein sequence ID" value="MCW8345304.1"/>
    <property type="molecule type" value="Genomic_DNA"/>
</dbReference>
<dbReference type="InterPro" id="IPR000795">
    <property type="entry name" value="T_Tr_GTP-bd_dom"/>
</dbReference>
<reference evidence="11" key="1">
    <citation type="submission" date="2022-02" db="EMBL/GenBank/DDBJ databases">
        <title>Vibrio sp. nov, a new bacterium isolated from seawater.</title>
        <authorList>
            <person name="Yuan Y."/>
        </authorList>
    </citation>
    <scope>NUCLEOTIDE SEQUENCE</scope>
    <source>
        <strain evidence="11">ZSDZ65</strain>
    </source>
</reference>
<feature type="binding site" evidence="9">
    <location>
        <begin position="14"/>
        <end position="21"/>
    </location>
    <ligand>
        <name>GTP</name>
        <dbReference type="ChEBI" id="CHEBI:37565"/>
    </ligand>
</feature>
<dbReference type="AlphaFoldDB" id="A0A9X3HVI3"/>
<dbReference type="Pfam" id="PF03764">
    <property type="entry name" value="EFG_IV"/>
    <property type="match status" value="1"/>
</dbReference>
<dbReference type="PROSITE" id="PS51722">
    <property type="entry name" value="G_TR_2"/>
    <property type="match status" value="1"/>
</dbReference>
<dbReference type="Gene3D" id="2.40.30.10">
    <property type="entry name" value="Translation factors"/>
    <property type="match status" value="1"/>
</dbReference>
<dbReference type="SMART" id="SM00838">
    <property type="entry name" value="EFG_C"/>
    <property type="match status" value="1"/>
</dbReference>
<dbReference type="InterPro" id="IPR009000">
    <property type="entry name" value="Transl_B-barrel_sf"/>
</dbReference>
<dbReference type="InterPro" id="IPR041095">
    <property type="entry name" value="EFG_II"/>
</dbReference>
<dbReference type="InterPro" id="IPR005225">
    <property type="entry name" value="Small_GTP-bd"/>
</dbReference>
<dbReference type="InterPro" id="IPR020568">
    <property type="entry name" value="Ribosomal_Su5_D2-typ_SF"/>
</dbReference>
<evidence type="ECO:0000259" key="10">
    <source>
        <dbReference type="PROSITE" id="PS51722"/>
    </source>
</evidence>